<keyword evidence="9" id="KW-1185">Reference proteome</keyword>
<dbReference type="Gene3D" id="3.30.920.30">
    <property type="entry name" value="Hypothetical protein"/>
    <property type="match status" value="1"/>
</dbReference>
<dbReference type="Proteomes" id="UP000245754">
    <property type="component" value="Unassembled WGS sequence"/>
</dbReference>
<evidence type="ECO:0000256" key="4">
    <source>
        <dbReference type="ARBA" id="ARBA00022759"/>
    </source>
</evidence>
<dbReference type="GO" id="GO:0016787">
    <property type="term" value="F:hydrolase activity"/>
    <property type="evidence" value="ECO:0007669"/>
    <property type="project" value="UniProtKB-KW"/>
</dbReference>
<keyword evidence="5" id="KW-0378">Hydrolase</keyword>
<accession>A0A316EVK8</accession>
<keyword evidence="6" id="KW-0694">RNA-binding</keyword>
<comment type="similarity">
    <text evidence="1">Belongs to the HicA mRNA interferase family.</text>
</comment>
<proteinExistence type="inferred from homology"/>
<sequence length="61" mass="6903">MKYSEFRRWLADKGATFEKHKAGSSHYRVTLNGRTTIFPDHGAKEIGTGLVQAIKRQLGIK</sequence>
<dbReference type="EMBL" id="QGGT01000001">
    <property type="protein sequence ID" value="PWK36694.1"/>
    <property type="molecule type" value="Genomic_DNA"/>
</dbReference>
<gene>
    <name evidence="8" type="ORF">C7419_101555</name>
</gene>
<keyword evidence="3" id="KW-0540">Nuclease</keyword>
<dbReference type="RefSeq" id="WP_109582600.1">
    <property type="nucleotide sequence ID" value="NZ_JBEFLL010000018.1"/>
</dbReference>
<evidence type="ECO:0000256" key="3">
    <source>
        <dbReference type="ARBA" id="ARBA00022722"/>
    </source>
</evidence>
<evidence type="ECO:0000256" key="1">
    <source>
        <dbReference type="ARBA" id="ARBA00006620"/>
    </source>
</evidence>
<name>A0A316EVK8_9BURK</name>
<organism evidence="8 9">
    <name type="scientific">Cupriavidus plantarum</name>
    <dbReference type="NCBI Taxonomy" id="942865"/>
    <lineage>
        <taxon>Bacteria</taxon>
        <taxon>Pseudomonadati</taxon>
        <taxon>Pseudomonadota</taxon>
        <taxon>Betaproteobacteria</taxon>
        <taxon>Burkholderiales</taxon>
        <taxon>Burkholderiaceae</taxon>
        <taxon>Cupriavidus</taxon>
    </lineage>
</organism>
<comment type="caution">
    <text evidence="8">The sequence shown here is derived from an EMBL/GenBank/DDBJ whole genome shotgun (WGS) entry which is preliminary data.</text>
</comment>
<dbReference type="SUPFAM" id="SSF54786">
    <property type="entry name" value="YcfA/nrd intein domain"/>
    <property type="match status" value="1"/>
</dbReference>
<dbReference type="InterPro" id="IPR038570">
    <property type="entry name" value="HicA_sf"/>
</dbReference>
<evidence type="ECO:0000313" key="9">
    <source>
        <dbReference type="Proteomes" id="UP000245754"/>
    </source>
</evidence>
<keyword evidence="4" id="KW-0255">Endonuclease</keyword>
<dbReference type="AlphaFoldDB" id="A0A316EVK8"/>
<dbReference type="InterPro" id="IPR012933">
    <property type="entry name" value="HicA_mRNA_interferase"/>
</dbReference>
<dbReference type="GO" id="GO:0003729">
    <property type="term" value="F:mRNA binding"/>
    <property type="evidence" value="ECO:0007669"/>
    <property type="project" value="InterPro"/>
</dbReference>
<evidence type="ECO:0000256" key="6">
    <source>
        <dbReference type="ARBA" id="ARBA00022884"/>
    </source>
</evidence>
<reference evidence="8 9" key="1">
    <citation type="submission" date="2018-05" db="EMBL/GenBank/DDBJ databases">
        <title>Genomic Encyclopedia of Type Strains, Phase IV (KMG-V): Genome sequencing to study the core and pangenomes of soil and plant-associated prokaryotes.</title>
        <authorList>
            <person name="Whitman W."/>
        </authorList>
    </citation>
    <scope>NUCLEOTIDE SEQUENCE [LARGE SCALE GENOMIC DNA]</scope>
    <source>
        <strain evidence="8 9">SLV-132</strain>
    </source>
</reference>
<evidence type="ECO:0000256" key="2">
    <source>
        <dbReference type="ARBA" id="ARBA00022649"/>
    </source>
</evidence>
<dbReference type="GO" id="GO:0004519">
    <property type="term" value="F:endonuclease activity"/>
    <property type="evidence" value="ECO:0007669"/>
    <property type="project" value="UniProtKB-KW"/>
</dbReference>
<dbReference type="Pfam" id="PF07927">
    <property type="entry name" value="HicA_toxin"/>
    <property type="match status" value="1"/>
</dbReference>
<keyword evidence="2" id="KW-1277">Toxin-antitoxin system</keyword>
<protein>
    <submittedName>
        <fullName evidence="8">mRNA interferase HicA</fullName>
    </submittedName>
</protein>
<evidence type="ECO:0000256" key="7">
    <source>
        <dbReference type="ARBA" id="ARBA00023016"/>
    </source>
</evidence>
<evidence type="ECO:0000313" key="8">
    <source>
        <dbReference type="EMBL" id="PWK36694.1"/>
    </source>
</evidence>
<evidence type="ECO:0000256" key="5">
    <source>
        <dbReference type="ARBA" id="ARBA00022801"/>
    </source>
</evidence>
<keyword evidence="7" id="KW-0346">Stress response</keyword>